<dbReference type="Proteomes" id="UP000190831">
    <property type="component" value="Chromosome G"/>
</dbReference>
<dbReference type="STRING" id="4955.A0A1G4MGR1"/>
<protein>
    <submittedName>
        <fullName evidence="6">LAFE_0G02828g1_1</fullName>
    </submittedName>
</protein>
<organism evidence="6 7">
    <name type="scientific">Lachancea fermentati</name>
    <name type="common">Zygosaccharomyces fermentati</name>
    <dbReference type="NCBI Taxonomy" id="4955"/>
    <lineage>
        <taxon>Eukaryota</taxon>
        <taxon>Fungi</taxon>
        <taxon>Dikarya</taxon>
        <taxon>Ascomycota</taxon>
        <taxon>Saccharomycotina</taxon>
        <taxon>Saccharomycetes</taxon>
        <taxon>Saccharomycetales</taxon>
        <taxon>Saccharomycetaceae</taxon>
        <taxon>Lachancea</taxon>
    </lineage>
</organism>
<reference evidence="6 7" key="1">
    <citation type="submission" date="2016-03" db="EMBL/GenBank/DDBJ databases">
        <authorList>
            <person name="Devillers H."/>
        </authorList>
    </citation>
    <scope>NUCLEOTIDE SEQUENCE [LARGE SCALE GENOMIC DNA]</scope>
    <source>
        <strain evidence="6">CBS 6772</strain>
    </source>
</reference>
<dbReference type="EMBL" id="LT598486">
    <property type="protein sequence ID" value="SCW03095.1"/>
    <property type="molecule type" value="Genomic_DNA"/>
</dbReference>
<feature type="region of interest" description="Disordered" evidence="5">
    <location>
        <begin position="365"/>
        <end position="403"/>
    </location>
</feature>
<feature type="repeat" description="WD" evidence="4">
    <location>
        <begin position="234"/>
        <end position="268"/>
    </location>
</feature>
<dbReference type="PANTHER" id="PTHR22839">
    <property type="entry name" value="THO COMPLEX SUBUNIT 3 THO3"/>
    <property type="match status" value="1"/>
</dbReference>
<evidence type="ECO:0000256" key="3">
    <source>
        <dbReference type="ARBA" id="ARBA00046343"/>
    </source>
</evidence>
<dbReference type="AlphaFoldDB" id="A0A1G4MGR1"/>
<dbReference type="InterPro" id="IPR040132">
    <property type="entry name" value="Tex1/THOC3"/>
</dbReference>
<evidence type="ECO:0000256" key="5">
    <source>
        <dbReference type="SAM" id="MobiDB-lite"/>
    </source>
</evidence>
<dbReference type="InterPro" id="IPR015943">
    <property type="entry name" value="WD40/YVTN_repeat-like_dom_sf"/>
</dbReference>
<dbReference type="OrthoDB" id="340259at2759"/>
<keyword evidence="1 4" id="KW-0853">WD repeat</keyword>
<dbReference type="Pfam" id="PF00400">
    <property type="entry name" value="WD40"/>
    <property type="match status" value="2"/>
</dbReference>
<keyword evidence="7" id="KW-1185">Reference proteome</keyword>
<dbReference type="PANTHER" id="PTHR22839:SF0">
    <property type="entry name" value="THO COMPLEX SUBUNIT 3"/>
    <property type="match status" value="1"/>
</dbReference>
<dbReference type="OMA" id="WNADGRH"/>
<dbReference type="SMART" id="SM00320">
    <property type="entry name" value="WD40"/>
    <property type="match status" value="6"/>
</dbReference>
<evidence type="ECO:0000313" key="6">
    <source>
        <dbReference type="EMBL" id="SCW03095.1"/>
    </source>
</evidence>
<dbReference type="PROSITE" id="PS50294">
    <property type="entry name" value="WD_REPEATS_REGION"/>
    <property type="match status" value="1"/>
</dbReference>
<evidence type="ECO:0000313" key="7">
    <source>
        <dbReference type="Proteomes" id="UP000190831"/>
    </source>
</evidence>
<feature type="compositionally biased region" description="Basic and acidic residues" evidence="5">
    <location>
        <begin position="365"/>
        <end position="391"/>
    </location>
</feature>
<dbReference type="GO" id="GO:0006406">
    <property type="term" value="P:mRNA export from nucleus"/>
    <property type="evidence" value="ECO:0007669"/>
    <property type="project" value="InterPro"/>
</dbReference>
<evidence type="ECO:0000256" key="1">
    <source>
        <dbReference type="ARBA" id="ARBA00022574"/>
    </source>
</evidence>
<keyword evidence="2" id="KW-0677">Repeat</keyword>
<dbReference type="Gene3D" id="2.130.10.10">
    <property type="entry name" value="YVTN repeat-like/Quinoprotein amine dehydrogenase"/>
    <property type="match status" value="2"/>
</dbReference>
<feature type="repeat" description="WD" evidence="4">
    <location>
        <begin position="46"/>
        <end position="87"/>
    </location>
</feature>
<dbReference type="GO" id="GO:0000445">
    <property type="term" value="C:THO complex part of transcription export complex"/>
    <property type="evidence" value="ECO:0007669"/>
    <property type="project" value="TreeGrafter"/>
</dbReference>
<dbReference type="PROSITE" id="PS50082">
    <property type="entry name" value="WD_REPEATS_2"/>
    <property type="match status" value="3"/>
</dbReference>
<sequence length="403" mass="46080">MSAALSSVQIAEYYSKFFARTESEELLDEQSAHVNSRSTSRFKAPAPTSENEILSIEFNPNGSLLAYTRRDGTFNIWKLRTEKPDIYMPVSDTQGFEKCVSSISWNPNEENQIASVANFKTVEIWDAVSGAPLRTLITAETMKNSECKFDPTGRWLVVLTECDKLYLFDTSSGYSLKSIFELHEVYMEDKGATDAAVSIEWDSFGSFIFAGFKSGKIMILRVSEDHGIALTFEISDHLGAITCMKCDPTGRYFVAGSEDTTCSVWNVQDMCCEWVIDDFDDCITDVDICHNGYSLAVCSASGTRIYSLSNKNCLFERISKGVLSQSKFRFYPRKTWFISNGKSDVLSKFYVPKIFNPLMLYEREENKRKSEKRKPRESNYGRSRRDEEQPSRNRYYNKKSLRR</sequence>
<comment type="similarity">
    <text evidence="3">Belongs to the THOC3 family.</text>
</comment>
<proteinExistence type="inferred from homology"/>
<accession>A0A1G4MGR1</accession>
<feature type="repeat" description="WD" evidence="4">
    <location>
        <begin position="93"/>
        <end position="135"/>
    </location>
</feature>
<dbReference type="SUPFAM" id="SSF101908">
    <property type="entry name" value="Putative isomerase YbhE"/>
    <property type="match status" value="1"/>
</dbReference>
<name>A0A1G4MGR1_LACFM</name>
<evidence type="ECO:0000256" key="2">
    <source>
        <dbReference type="ARBA" id="ARBA00022737"/>
    </source>
</evidence>
<gene>
    <name evidence="6" type="ORF">LAFE_0G02828G</name>
</gene>
<dbReference type="InterPro" id="IPR001680">
    <property type="entry name" value="WD40_rpt"/>
</dbReference>
<evidence type="ECO:0000256" key="4">
    <source>
        <dbReference type="PROSITE-ProRule" id="PRU00221"/>
    </source>
</evidence>